<evidence type="ECO:0000313" key="11">
    <source>
        <dbReference type="EMBL" id="OUD08825.1"/>
    </source>
</evidence>
<keyword evidence="3" id="KW-1003">Cell membrane</keyword>
<feature type="domain" description="Tripartite ATP-independent periplasmic transporters DctQ component" evidence="10">
    <location>
        <begin position="24"/>
        <end position="166"/>
    </location>
</feature>
<dbReference type="InterPro" id="IPR055348">
    <property type="entry name" value="DctQ"/>
</dbReference>
<evidence type="ECO:0000256" key="9">
    <source>
        <dbReference type="RuleBase" id="RU369079"/>
    </source>
</evidence>
<keyword evidence="5 9" id="KW-0812">Transmembrane</keyword>
<reference evidence="11 12" key="1">
    <citation type="submission" date="2016-12" db="EMBL/GenBank/DDBJ databases">
        <title>The draft genome sequence of HSLHS2.</title>
        <authorList>
            <person name="Hu D."/>
            <person name="Wang L."/>
            <person name="Shao Z."/>
        </authorList>
    </citation>
    <scope>NUCLEOTIDE SEQUENCE [LARGE SCALE GENOMIC DNA]</scope>
    <source>
        <strain evidence="11">MCCC 1A06712</strain>
    </source>
</reference>
<protein>
    <recommendedName>
        <fullName evidence="9">TRAP transporter small permease protein</fullName>
    </recommendedName>
</protein>
<organism evidence="11 12">
    <name type="scientific">Marivivens niveibacter</name>
    <dbReference type="NCBI Taxonomy" id="1930667"/>
    <lineage>
        <taxon>Bacteria</taxon>
        <taxon>Pseudomonadati</taxon>
        <taxon>Pseudomonadota</taxon>
        <taxon>Alphaproteobacteria</taxon>
        <taxon>Rhodobacterales</taxon>
        <taxon>Paracoccaceae</taxon>
        <taxon>Marivivens group</taxon>
        <taxon>Marivivens</taxon>
    </lineage>
</organism>
<keyword evidence="12" id="KW-1185">Reference proteome</keyword>
<dbReference type="Proteomes" id="UP000194664">
    <property type="component" value="Unassembled WGS sequence"/>
</dbReference>
<comment type="similarity">
    <text evidence="8 9">Belongs to the TRAP transporter small permease family.</text>
</comment>
<comment type="subcellular location">
    <subcellularLocation>
        <location evidence="1 9">Cell inner membrane</location>
        <topology evidence="1 9">Multi-pass membrane protein</topology>
    </subcellularLocation>
</comment>
<feature type="transmembrane region" description="Helical" evidence="9">
    <location>
        <begin position="99"/>
        <end position="117"/>
    </location>
</feature>
<evidence type="ECO:0000256" key="6">
    <source>
        <dbReference type="ARBA" id="ARBA00022989"/>
    </source>
</evidence>
<comment type="function">
    <text evidence="9">Part of the tripartite ATP-independent periplasmic (TRAP) transport system.</text>
</comment>
<feature type="transmembrane region" description="Helical" evidence="9">
    <location>
        <begin position="140"/>
        <end position="159"/>
    </location>
</feature>
<dbReference type="PANTHER" id="PTHR35011:SF2">
    <property type="entry name" value="2,3-DIKETO-L-GULONATE TRAP TRANSPORTER SMALL PERMEASE PROTEIN YIAM"/>
    <property type="match status" value="1"/>
</dbReference>
<name>A0A251WXG4_9RHOB</name>
<evidence type="ECO:0000256" key="1">
    <source>
        <dbReference type="ARBA" id="ARBA00004429"/>
    </source>
</evidence>
<keyword evidence="4 9" id="KW-0997">Cell inner membrane</keyword>
<dbReference type="Pfam" id="PF04290">
    <property type="entry name" value="DctQ"/>
    <property type="match status" value="1"/>
</dbReference>
<dbReference type="AlphaFoldDB" id="A0A251WXG4"/>
<evidence type="ECO:0000256" key="2">
    <source>
        <dbReference type="ARBA" id="ARBA00022448"/>
    </source>
</evidence>
<dbReference type="GO" id="GO:0015740">
    <property type="term" value="P:C4-dicarboxylate transport"/>
    <property type="evidence" value="ECO:0007669"/>
    <property type="project" value="TreeGrafter"/>
</dbReference>
<comment type="caution">
    <text evidence="11">The sequence shown here is derived from an EMBL/GenBank/DDBJ whole genome shotgun (WGS) entry which is preliminary data.</text>
</comment>
<evidence type="ECO:0000256" key="5">
    <source>
        <dbReference type="ARBA" id="ARBA00022692"/>
    </source>
</evidence>
<proteinExistence type="inferred from homology"/>
<evidence type="ECO:0000256" key="7">
    <source>
        <dbReference type="ARBA" id="ARBA00023136"/>
    </source>
</evidence>
<dbReference type="RefSeq" id="WP_086451318.1">
    <property type="nucleotide sequence ID" value="NZ_MSPP01000003.1"/>
</dbReference>
<evidence type="ECO:0000256" key="4">
    <source>
        <dbReference type="ARBA" id="ARBA00022519"/>
    </source>
</evidence>
<dbReference type="GO" id="GO:0005886">
    <property type="term" value="C:plasma membrane"/>
    <property type="evidence" value="ECO:0007669"/>
    <property type="project" value="UniProtKB-SubCell"/>
</dbReference>
<evidence type="ECO:0000313" key="12">
    <source>
        <dbReference type="Proteomes" id="UP000194664"/>
    </source>
</evidence>
<keyword evidence="2 9" id="KW-0813">Transport</keyword>
<dbReference type="InterPro" id="IPR007387">
    <property type="entry name" value="TRAP_DctQ"/>
</dbReference>
<comment type="subunit">
    <text evidence="9">The complex comprises the extracytoplasmic solute receptor protein and the two transmembrane proteins.</text>
</comment>
<dbReference type="EMBL" id="MSPP01000003">
    <property type="protein sequence ID" value="OUD08825.1"/>
    <property type="molecule type" value="Genomic_DNA"/>
</dbReference>
<feature type="transmembrane region" description="Helical" evidence="9">
    <location>
        <begin position="12"/>
        <end position="37"/>
    </location>
</feature>
<keyword evidence="6 9" id="KW-1133">Transmembrane helix</keyword>
<sequence length="180" mass="20644">MKKVFGIFSRVTEGVAALMMAAIFLTFLLQIAVRYIVGSDWFTANLGHIIDAADFGWTVEFIMVMWLWVIFWSNAFIVRERDHVTFDIIYNGVNPKLRSAFAIIGALIICGALWYAIDPTYSKMRLLRIKSSATLPVKMLPIYSIYFLFLAVVGLRYLWRAYDVIRNGADKELLVQPEDT</sequence>
<keyword evidence="7 9" id="KW-0472">Membrane</keyword>
<dbReference type="PANTHER" id="PTHR35011">
    <property type="entry name" value="2,3-DIKETO-L-GULONATE TRAP TRANSPORTER SMALL PERMEASE PROTEIN YIAM"/>
    <property type="match status" value="1"/>
</dbReference>
<gene>
    <name evidence="11" type="ORF">BVC71_08875</name>
</gene>
<feature type="transmembrane region" description="Helical" evidence="9">
    <location>
        <begin position="57"/>
        <end position="78"/>
    </location>
</feature>
<evidence type="ECO:0000256" key="8">
    <source>
        <dbReference type="ARBA" id="ARBA00038436"/>
    </source>
</evidence>
<evidence type="ECO:0000259" key="10">
    <source>
        <dbReference type="Pfam" id="PF04290"/>
    </source>
</evidence>
<dbReference type="OrthoDB" id="9794346at2"/>
<accession>A0A251WXG4</accession>
<evidence type="ECO:0000256" key="3">
    <source>
        <dbReference type="ARBA" id="ARBA00022475"/>
    </source>
</evidence>
<dbReference type="GO" id="GO:0022857">
    <property type="term" value="F:transmembrane transporter activity"/>
    <property type="evidence" value="ECO:0007669"/>
    <property type="project" value="UniProtKB-UniRule"/>
</dbReference>